<dbReference type="Proteomes" id="UP000635726">
    <property type="component" value="Unassembled WGS sequence"/>
</dbReference>
<evidence type="ECO:0000256" key="1">
    <source>
        <dbReference type="SAM" id="MobiDB-lite"/>
    </source>
</evidence>
<dbReference type="EMBL" id="BMOE01000001">
    <property type="protein sequence ID" value="GGJ65665.1"/>
    <property type="molecule type" value="Genomic_DNA"/>
</dbReference>
<proteinExistence type="predicted"/>
<accession>A0A917UL79</accession>
<reference evidence="2" key="2">
    <citation type="submission" date="2020-09" db="EMBL/GenBank/DDBJ databases">
        <authorList>
            <person name="Sun Q."/>
            <person name="Ohkuma M."/>
        </authorList>
    </citation>
    <scope>NUCLEOTIDE SEQUENCE</scope>
    <source>
        <strain evidence="2">JCM 14371</strain>
    </source>
</reference>
<dbReference type="PANTHER" id="PTHR30595">
    <property type="entry name" value="GLPR-RELATED TRANSCRIPTIONAL REPRESSOR"/>
    <property type="match status" value="1"/>
</dbReference>
<feature type="compositionally biased region" description="Basic and acidic residues" evidence="1">
    <location>
        <begin position="488"/>
        <end position="497"/>
    </location>
</feature>
<dbReference type="Gene3D" id="3.30.565.60">
    <property type="match status" value="1"/>
</dbReference>
<evidence type="ECO:0000313" key="2">
    <source>
        <dbReference type="EMBL" id="GGJ65665.1"/>
    </source>
</evidence>
<dbReference type="SUPFAM" id="SSF46785">
    <property type="entry name" value="Winged helix' DNA-binding domain"/>
    <property type="match status" value="1"/>
</dbReference>
<keyword evidence="2" id="KW-0378">Hydrolase</keyword>
<feature type="region of interest" description="Disordered" evidence="1">
    <location>
        <begin position="483"/>
        <end position="538"/>
    </location>
</feature>
<keyword evidence="2" id="KW-0347">Helicase</keyword>
<dbReference type="GO" id="GO:0004386">
    <property type="term" value="F:helicase activity"/>
    <property type="evidence" value="ECO:0007669"/>
    <property type="project" value="UniProtKB-KW"/>
</dbReference>
<dbReference type="InterPro" id="IPR038475">
    <property type="entry name" value="RecG_C_sf"/>
</dbReference>
<name>A0A917UL79_9DEIO</name>
<keyword evidence="2" id="KW-0547">Nucleotide-binding</keyword>
<organism evidence="2 3">
    <name type="scientific">Deinococcus aquiradiocola</name>
    <dbReference type="NCBI Taxonomy" id="393059"/>
    <lineage>
        <taxon>Bacteria</taxon>
        <taxon>Thermotogati</taxon>
        <taxon>Deinococcota</taxon>
        <taxon>Deinococci</taxon>
        <taxon>Deinococcales</taxon>
        <taxon>Deinococcaceae</taxon>
        <taxon>Deinococcus</taxon>
    </lineage>
</organism>
<keyword evidence="3" id="KW-1185">Reference proteome</keyword>
<dbReference type="InterPro" id="IPR036390">
    <property type="entry name" value="WH_DNA-bd_sf"/>
</dbReference>
<protein>
    <submittedName>
        <fullName evidence="2">ATP-dependent DNA helicase RecG</fullName>
    </submittedName>
</protein>
<dbReference type="PANTHER" id="PTHR30595:SF6">
    <property type="entry name" value="SCHLAFEN ALBA-2 DOMAIN-CONTAINING PROTEIN"/>
    <property type="match status" value="1"/>
</dbReference>
<gene>
    <name evidence="2" type="ORF">GCM10008939_07010</name>
</gene>
<dbReference type="RefSeq" id="WP_188960799.1">
    <property type="nucleotide sequence ID" value="NZ_BMOE01000001.1"/>
</dbReference>
<dbReference type="AlphaFoldDB" id="A0A917UL79"/>
<keyword evidence="2" id="KW-0067">ATP-binding</keyword>
<evidence type="ECO:0000313" key="3">
    <source>
        <dbReference type="Proteomes" id="UP000635726"/>
    </source>
</evidence>
<comment type="caution">
    <text evidence="2">The sequence shown here is derived from an EMBL/GenBank/DDBJ whole genome shotgun (WGS) entry which is preliminary data.</text>
</comment>
<reference evidence="2" key="1">
    <citation type="journal article" date="2014" name="Int. J. Syst. Evol. Microbiol.">
        <title>Complete genome sequence of Corynebacterium casei LMG S-19264T (=DSM 44701T), isolated from a smear-ripened cheese.</title>
        <authorList>
            <consortium name="US DOE Joint Genome Institute (JGI-PGF)"/>
            <person name="Walter F."/>
            <person name="Albersmeier A."/>
            <person name="Kalinowski J."/>
            <person name="Ruckert C."/>
        </authorList>
    </citation>
    <scope>NUCLEOTIDE SEQUENCE</scope>
    <source>
        <strain evidence="2">JCM 14371</strain>
    </source>
</reference>
<dbReference type="Pfam" id="PF13749">
    <property type="entry name" value="HATPase_c_4"/>
    <property type="match status" value="1"/>
</dbReference>
<sequence length="598" mass="64936">MTEFPPGVPADSPLVRLPVEVTPDELARHAMALANTRGGLIVVGGPGTDASDLHPLQLTHAIFALSGGRLTVNVVHQPLPGGGQQLTVFVPQAHYLLAGPDGSVLGWDGTRAVPVTPAHAAPQAEADFTATVPPTASLADLDPVEVSRLRGVARGNLTQLPDLDLLRELGLIVEVGGQERPNVAGLLLLGTGRALKAHVPQAEVCYYHHKASDPDFSFREDMLRPLLATLTRTAELVQARNAFTPVQVGLFRIEVWDYDEAVYREALLNALTHRDYQLRDVVHVHQYPDRLEISNPGGFPGGITPQNILRHQPKRRNPLLAEALAKLGLVERAGVGVDKMYQLMLRHGKELPEYTSYPDAVTLSLHNPGFDADFVRFVARKQEQMQTLSLDMLMVLSRLGREGVATRLELSRALQLPEDRTPRLLQMMQERGLLTMTGRGREREYMLSGEVRAAMGRGRGQGGQMQGAPLLEAFAEVDVAPAVQPDPAGDRDARSIPERPGAVPPPVQAVPVAVSGSREGRPPRPGRPVSGAGRSAQPRWHEVTLALAARPGGVSNAELREVSGLSMQGAWRVLRQMTLLGRLRREGSSPKLTRYFPA</sequence>